<feature type="transmembrane region" description="Helical" evidence="2">
    <location>
        <begin position="95"/>
        <end position="119"/>
    </location>
</feature>
<dbReference type="Gene3D" id="1.10.287.70">
    <property type="match status" value="1"/>
</dbReference>
<dbReference type="SUPFAM" id="SSF51735">
    <property type="entry name" value="NAD(P)-binding Rossmann-fold domains"/>
    <property type="match status" value="1"/>
</dbReference>
<dbReference type="InterPro" id="IPR006037">
    <property type="entry name" value="RCK_C"/>
</dbReference>
<dbReference type="EMBL" id="CADCVT010000341">
    <property type="protein sequence ID" value="CAA9523923.1"/>
    <property type="molecule type" value="Genomic_DNA"/>
</dbReference>
<feature type="domain" description="RCK C-terminal" evidence="4">
    <location>
        <begin position="269"/>
        <end position="343"/>
    </location>
</feature>
<dbReference type="Pfam" id="PF07885">
    <property type="entry name" value="Ion_trans_2"/>
    <property type="match status" value="1"/>
</dbReference>
<evidence type="ECO:0000256" key="1">
    <source>
        <dbReference type="ARBA" id="ARBA00004651"/>
    </source>
</evidence>
<keyword evidence="2" id="KW-0812">Transmembrane</keyword>
<dbReference type="InterPro" id="IPR013099">
    <property type="entry name" value="K_chnl_dom"/>
</dbReference>
<evidence type="ECO:0000313" key="5">
    <source>
        <dbReference type="EMBL" id="CAA9523923.1"/>
    </source>
</evidence>
<feature type="transmembrane region" description="Helical" evidence="2">
    <location>
        <begin position="22"/>
        <end position="41"/>
    </location>
</feature>
<evidence type="ECO:0000256" key="2">
    <source>
        <dbReference type="SAM" id="Phobius"/>
    </source>
</evidence>
<dbReference type="Gene3D" id="3.40.50.720">
    <property type="entry name" value="NAD(P)-binding Rossmann-like Domain"/>
    <property type="match status" value="1"/>
</dbReference>
<proteinExistence type="predicted"/>
<evidence type="ECO:0000259" key="3">
    <source>
        <dbReference type="PROSITE" id="PS51201"/>
    </source>
</evidence>
<keyword evidence="2" id="KW-0472">Membrane</keyword>
<keyword evidence="2" id="KW-1133">Transmembrane helix</keyword>
<dbReference type="PROSITE" id="PS51202">
    <property type="entry name" value="RCK_C"/>
    <property type="match status" value="1"/>
</dbReference>
<dbReference type="GO" id="GO:0006813">
    <property type="term" value="P:potassium ion transport"/>
    <property type="evidence" value="ECO:0007669"/>
    <property type="project" value="InterPro"/>
</dbReference>
<protein>
    <submittedName>
        <fullName evidence="5">Potassium channel protein</fullName>
    </submittedName>
</protein>
<dbReference type="InterPro" id="IPR003148">
    <property type="entry name" value="RCK_N"/>
</dbReference>
<keyword evidence="5" id="KW-0407">Ion channel</keyword>
<keyword evidence="5" id="KW-0406">Ion transport</keyword>
<feature type="domain" description="RCK N-terminal" evidence="3">
    <location>
        <begin position="129"/>
        <end position="249"/>
    </location>
</feature>
<dbReference type="GO" id="GO:0008324">
    <property type="term" value="F:monoatomic cation transmembrane transporter activity"/>
    <property type="evidence" value="ECO:0007669"/>
    <property type="project" value="InterPro"/>
</dbReference>
<keyword evidence="5" id="KW-0813">Transport</keyword>
<dbReference type="PROSITE" id="PS51201">
    <property type="entry name" value="RCK_N"/>
    <property type="match status" value="1"/>
</dbReference>
<dbReference type="AlphaFoldDB" id="A0A6J4THX3"/>
<dbReference type="PANTHER" id="PTHR43833">
    <property type="entry name" value="POTASSIUM CHANNEL PROTEIN 2-RELATED-RELATED"/>
    <property type="match status" value="1"/>
</dbReference>
<accession>A0A6J4THX3</accession>
<evidence type="ECO:0000259" key="4">
    <source>
        <dbReference type="PROSITE" id="PS51202"/>
    </source>
</evidence>
<sequence>MPVGARPPIRLPSDGGSPLGRLSLRIAVAVALILLVAAVAYIEREGYRDGDKLGTLTVLDAIYYATVSVTTTGYGDITPVSESARFTNILLVTPARILFLILLVGTTVEALAGSSTEAFRQRLWRKRLHDHTIVCGFGTKGRNAIETLRARGVEDRQIVVVDDNADAVEEASRAGFAVVHGSSTRLAVLEEAGVREAASIIVAPDNDAAAVLTTLTAREHNKTAMIVAAVRETENRHLLHESGANSAIVTSSAAGRLLGFATHSPRIVEVLEDLLSVGSGLDIVERIVAPEHDGRPLSEMVGDAPVIGVERGDQFMRFDDPAAHTVRAGDKLVCFCSNEKDAA</sequence>
<name>A0A6J4THX3_9ACTN</name>
<reference evidence="5" key="1">
    <citation type="submission" date="2020-02" db="EMBL/GenBank/DDBJ databases">
        <authorList>
            <person name="Meier V. D."/>
        </authorList>
    </citation>
    <scope>NUCLEOTIDE SEQUENCE</scope>
    <source>
        <strain evidence="5">AVDCRST_MAG85</strain>
    </source>
</reference>
<dbReference type="InterPro" id="IPR036291">
    <property type="entry name" value="NAD(P)-bd_dom_sf"/>
</dbReference>
<dbReference type="InterPro" id="IPR050721">
    <property type="entry name" value="Trk_Ktr_HKT_K-transport"/>
</dbReference>
<comment type="subcellular location">
    <subcellularLocation>
        <location evidence="1">Cell membrane</location>
        <topology evidence="1">Multi-pass membrane protein</topology>
    </subcellularLocation>
</comment>
<dbReference type="SUPFAM" id="SSF81324">
    <property type="entry name" value="Voltage-gated potassium channels"/>
    <property type="match status" value="1"/>
</dbReference>
<dbReference type="Pfam" id="PF02254">
    <property type="entry name" value="TrkA_N"/>
    <property type="match status" value="1"/>
</dbReference>
<organism evidence="5">
    <name type="scientific">uncultured Solirubrobacteraceae bacterium</name>
    <dbReference type="NCBI Taxonomy" id="1162706"/>
    <lineage>
        <taxon>Bacteria</taxon>
        <taxon>Bacillati</taxon>
        <taxon>Actinomycetota</taxon>
        <taxon>Thermoleophilia</taxon>
        <taxon>Solirubrobacterales</taxon>
        <taxon>Solirubrobacteraceae</taxon>
        <taxon>environmental samples</taxon>
    </lineage>
</organism>
<dbReference type="GO" id="GO:0005886">
    <property type="term" value="C:plasma membrane"/>
    <property type="evidence" value="ECO:0007669"/>
    <property type="project" value="UniProtKB-SubCell"/>
</dbReference>
<dbReference type="PANTHER" id="PTHR43833:SF9">
    <property type="entry name" value="POTASSIUM CHANNEL PROTEIN YUGO-RELATED"/>
    <property type="match status" value="1"/>
</dbReference>
<gene>
    <name evidence="5" type="ORF">AVDCRST_MAG85-3067</name>
</gene>